<gene>
    <name evidence="1" type="ORF">J3U87_13465</name>
</gene>
<protein>
    <submittedName>
        <fullName evidence="1">Uncharacterized protein</fullName>
    </submittedName>
</protein>
<dbReference type="Proteomes" id="UP000663929">
    <property type="component" value="Chromosome"/>
</dbReference>
<reference evidence="1" key="1">
    <citation type="submission" date="2021-03" db="EMBL/GenBank/DDBJ databases">
        <title>Acanthopleuribacteraceae sp. M133.</title>
        <authorList>
            <person name="Wang G."/>
        </authorList>
    </citation>
    <scope>NUCLEOTIDE SEQUENCE</scope>
    <source>
        <strain evidence="1">M133</strain>
    </source>
</reference>
<name>A0A8A4TVR6_SULCO</name>
<dbReference type="KEGG" id="scor:J3U87_13465"/>
<dbReference type="AlphaFoldDB" id="A0A8A4TVR6"/>
<evidence type="ECO:0000313" key="1">
    <source>
        <dbReference type="EMBL" id="QTD53457.1"/>
    </source>
</evidence>
<evidence type="ECO:0000313" key="2">
    <source>
        <dbReference type="Proteomes" id="UP000663929"/>
    </source>
</evidence>
<accession>A0A8A4TVR6</accession>
<sequence>MKNIAFPAIRADTGKTAVPTQPMTELVGRLLANPPVARRRPARSDRGAFVTRFVQTPAVVSPDRELQGLFAPLSDSEWDDLSIAGWGIALPEAEREVLIPQLAPLLEMRQAQVGSRYKVFTYRPDESMREVLERHGLSPVEASPEDVPHYLLLVGDPAQVAFSSQYSLDRLFSVGRLALDQPEDYGRYARNVVRHEHRTTSRRKATLFGTIHPDESTSALSAAFLIQALGRRIANSVPATHLRLDTRTADAADKRTLSKLMGGALTPDFLLTATHGVMLPPGHARRRHLQGAILCAEYPGAEGWHGKAIPPRMMFSGQDVTEDRDFNGMLALLFGCNSGGTPQRSSFPLEPHHRSLFESHEPFMAHLPRRMLAVQNGCRAVVAHVDTVYNWSFANRQKQEQTGPFQGFVKRLLEGRTVGYAMNLFQESYLEKTARYLELVASHNEGDSQMSDDELVHAWLAVNDMRNYVLFGDPAVRLPQLNL</sequence>
<keyword evidence="2" id="KW-1185">Reference proteome</keyword>
<proteinExistence type="predicted"/>
<dbReference type="RefSeq" id="WP_237383560.1">
    <property type="nucleotide sequence ID" value="NZ_CP071793.1"/>
</dbReference>
<dbReference type="EMBL" id="CP071793">
    <property type="protein sequence ID" value="QTD53457.1"/>
    <property type="molecule type" value="Genomic_DNA"/>
</dbReference>
<organism evidence="1 2">
    <name type="scientific">Sulfidibacter corallicola</name>
    <dbReference type="NCBI Taxonomy" id="2818388"/>
    <lineage>
        <taxon>Bacteria</taxon>
        <taxon>Pseudomonadati</taxon>
        <taxon>Acidobacteriota</taxon>
        <taxon>Holophagae</taxon>
        <taxon>Acanthopleuribacterales</taxon>
        <taxon>Acanthopleuribacteraceae</taxon>
        <taxon>Sulfidibacter</taxon>
    </lineage>
</organism>